<dbReference type="GO" id="GO:0044272">
    <property type="term" value="P:sulfur compound biosynthetic process"/>
    <property type="evidence" value="ECO:0007669"/>
    <property type="project" value="UniProtKB-ARBA"/>
</dbReference>
<dbReference type="PANTHER" id="PTHR48084">
    <property type="entry name" value="2-OXOGLUTARATE OXIDOREDUCTASE SUBUNIT KORB-RELATED"/>
    <property type="match status" value="1"/>
</dbReference>
<dbReference type="GO" id="GO:0047553">
    <property type="term" value="F:2-oxoglutarate synthase activity"/>
    <property type="evidence" value="ECO:0007669"/>
    <property type="project" value="UniProtKB-EC"/>
</dbReference>
<evidence type="ECO:0000313" key="12">
    <source>
        <dbReference type="EMBL" id="AIE92013.1"/>
    </source>
</evidence>
<dbReference type="SUPFAM" id="SSF52518">
    <property type="entry name" value="Thiamin diphosphate-binding fold (THDP-binding)"/>
    <property type="match status" value="1"/>
</dbReference>
<keyword evidence="4" id="KW-0479">Metal-binding</keyword>
<dbReference type="GO" id="GO:0006082">
    <property type="term" value="P:organic acid metabolic process"/>
    <property type="evidence" value="ECO:0007669"/>
    <property type="project" value="UniProtKB-ARBA"/>
</dbReference>
<comment type="cofactor">
    <cofactor evidence="1">
        <name>Mg(2+)</name>
        <dbReference type="ChEBI" id="CHEBI:18420"/>
    </cofactor>
</comment>
<dbReference type="GO" id="GO:0046872">
    <property type="term" value="F:metal ion binding"/>
    <property type="evidence" value="ECO:0007669"/>
    <property type="project" value="UniProtKB-KW"/>
</dbReference>
<dbReference type="NCBIfam" id="NF008820">
    <property type="entry name" value="PRK11866.1"/>
    <property type="match status" value="1"/>
</dbReference>
<organism evidence="12">
    <name type="scientific">uncultured marine thaumarchaeote AD1000_19_G07</name>
    <dbReference type="NCBI Taxonomy" id="1455897"/>
    <lineage>
        <taxon>Archaea</taxon>
        <taxon>Nitrososphaerota</taxon>
        <taxon>environmental samples</taxon>
    </lineage>
</organism>
<keyword evidence="9" id="KW-0786">Thiamine pyrophosphate</keyword>
<dbReference type="GO" id="GO:0045333">
    <property type="term" value="P:cellular respiration"/>
    <property type="evidence" value="ECO:0007669"/>
    <property type="project" value="UniProtKB-ARBA"/>
</dbReference>
<dbReference type="EMBL" id="KF900355">
    <property type="protein sequence ID" value="AIE92013.1"/>
    <property type="molecule type" value="Genomic_DNA"/>
</dbReference>
<evidence type="ECO:0000256" key="7">
    <source>
        <dbReference type="ARBA" id="ARBA00023004"/>
    </source>
</evidence>
<proteinExistence type="predicted"/>
<accession>A0A075FL82</accession>
<dbReference type="GO" id="GO:0051536">
    <property type="term" value="F:iron-sulfur cluster binding"/>
    <property type="evidence" value="ECO:0007669"/>
    <property type="project" value="UniProtKB-KW"/>
</dbReference>
<evidence type="ECO:0000256" key="2">
    <source>
        <dbReference type="ARBA" id="ARBA00001964"/>
    </source>
</evidence>
<dbReference type="InterPro" id="IPR029061">
    <property type="entry name" value="THDP-binding"/>
</dbReference>
<name>A0A075FL82_9ARCH</name>
<dbReference type="InterPro" id="IPR011896">
    <property type="entry name" value="OFOB"/>
</dbReference>
<dbReference type="AlphaFoldDB" id="A0A075FL82"/>
<evidence type="ECO:0000256" key="1">
    <source>
        <dbReference type="ARBA" id="ARBA00001946"/>
    </source>
</evidence>
<feature type="domain" description="Pyruvate ferredoxin oxidoreductase beta subunit C-terminal" evidence="11">
    <location>
        <begin position="203"/>
        <end position="264"/>
    </location>
</feature>
<dbReference type="Pfam" id="PF12367">
    <property type="entry name" value="PFO_beta_C"/>
    <property type="match status" value="1"/>
</dbReference>
<evidence type="ECO:0000256" key="3">
    <source>
        <dbReference type="ARBA" id="ARBA00001966"/>
    </source>
</evidence>
<evidence type="ECO:0000259" key="10">
    <source>
        <dbReference type="Pfam" id="PF02775"/>
    </source>
</evidence>
<evidence type="ECO:0000256" key="6">
    <source>
        <dbReference type="ARBA" id="ARBA00023002"/>
    </source>
</evidence>
<evidence type="ECO:0000259" key="11">
    <source>
        <dbReference type="Pfam" id="PF12367"/>
    </source>
</evidence>
<gene>
    <name evidence="12" type="primary">korB</name>
</gene>
<dbReference type="EC" id="1.2.7.3" evidence="12"/>
<evidence type="ECO:0000256" key="8">
    <source>
        <dbReference type="ARBA" id="ARBA00023014"/>
    </source>
</evidence>
<comment type="cofactor">
    <cofactor evidence="2">
        <name>thiamine diphosphate</name>
        <dbReference type="ChEBI" id="CHEBI:58937"/>
    </cofactor>
</comment>
<dbReference type="GO" id="GO:0030976">
    <property type="term" value="F:thiamine pyrophosphate binding"/>
    <property type="evidence" value="ECO:0007669"/>
    <property type="project" value="InterPro"/>
</dbReference>
<evidence type="ECO:0000256" key="9">
    <source>
        <dbReference type="ARBA" id="ARBA00023052"/>
    </source>
</evidence>
<dbReference type="PANTHER" id="PTHR48084:SF4">
    <property type="entry name" value="2-OXOGLUTARATE OXIDOREDUCTASE SUBUNIT KORB"/>
    <property type="match status" value="1"/>
</dbReference>
<dbReference type="InterPro" id="IPR011766">
    <property type="entry name" value="TPP_enzyme_TPP-bd"/>
</dbReference>
<dbReference type="NCBIfam" id="TIGR02177">
    <property type="entry name" value="PorB_KorB"/>
    <property type="match status" value="1"/>
</dbReference>
<dbReference type="InterPro" id="IPR032686">
    <property type="entry name" value="PFO_beta_C"/>
</dbReference>
<feature type="domain" description="Thiamine pyrophosphate enzyme TPP-binding" evidence="10">
    <location>
        <begin position="53"/>
        <end position="199"/>
    </location>
</feature>
<keyword evidence="5" id="KW-0460">Magnesium</keyword>
<protein>
    <submittedName>
        <fullName evidence="12">2-oxoacid ferredoxin oxidoreductase subunit beta (KorB)</fullName>
        <ecNumber evidence="12">1.2.7.3</ecNumber>
    </submittedName>
</protein>
<dbReference type="InterPro" id="IPR051457">
    <property type="entry name" value="2-oxoacid:Fd_oxidoreductase"/>
</dbReference>
<dbReference type="Gene3D" id="3.40.50.970">
    <property type="match status" value="1"/>
</dbReference>
<dbReference type="Pfam" id="PF02775">
    <property type="entry name" value="TPP_enzyme_C"/>
    <property type="match status" value="1"/>
</dbReference>
<keyword evidence="8" id="KW-0411">Iron-sulfur</keyword>
<reference evidence="12" key="1">
    <citation type="journal article" date="2014" name="Genome Biol. Evol.">
        <title>Pangenome evidence for extensive interdomain horizontal transfer affecting lineage core and shell genes in uncultured planktonic thaumarchaeota and euryarchaeota.</title>
        <authorList>
            <person name="Deschamps P."/>
            <person name="Zivanovic Y."/>
            <person name="Moreira D."/>
            <person name="Rodriguez-Valera F."/>
            <person name="Lopez-Garcia P."/>
        </authorList>
    </citation>
    <scope>NUCLEOTIDE SEQUENCE</scope>
</reference>
<evidence type="ECO:0000256" key="5">
    <source>
        <dbReference type="ARBA" id="ARBA00022842"/>
    </source>
</evidence>
<keyword evidence="7" id="KW-0408">Iron</keyword>
<evidence type="ECO:0000256" key="4">
    <source>
        <dbReference type="ARBA" id="ARBA00022723"/>
    </source>
</evidence>
<keyword evidence="6 12" id="KW-0560">Oxidoreductase</keyword>
<sequence length="291" mass="31691">MVVEPIKIEEYKTETTPTWCPGCGDFAVLRGIHTALARLKIKSEHVVISSGIGCSSNLPGFVNAYGFHGLHGRSLPIANGIKLANTDLTVIATGGDGDGYGIGLGHFIHSMRRNINITYIVMNNQIYGLTTGQASPTSERGMLTKSTPSGLLEVPVNPIALALISGATYVSRGFSGNADHLSTIIENALSHKGFSLVDVLSPCVTYNKIQTYQWFRDRVYTLEDEEHDTNDLKQALSKSYEWESKIPIGVFYKADKPTYDGDEPALQDGPLVNQPLDTGKNIAKQLLDEFT</sequence>
<dbReference type="CDD" id="cd03375">
    <property type="entry name" value="TPP_OGFOR"/>
    <property type="match status" value="1"/>
</dbReference>
<comment type="cofactor">
    <cofactor evidence="3">
        <name>[4Fe-4S] cluster</name>
        <dbReference type="ChEBI" id="CHEBI:49883"/>
    </cofactor>
</comment>